<evidence type="ECO:0000256" key="6">
    <source>
        <dbReference type="ARBA" id="ARBA00023136"/>
    </source>
</evidence>
<feature type="transmembrane region" description="Helical" evidence="7">
    <location>
        <begin position="22"/>
        <end position="42"/>
    </location>
</feature>
<dbReference type="HAMAP" id="MF_01147">
    <property type="entry name" value="Lgt"/>
    <property type="match status" value="1"/>
</dbReference>
<evidence type="ECO:0000313" key="8">
    <source>
        <dbReference type="EMBL" id="CUS02652.2"/>
    </source>
</evidence>
<keyword evidence="3 7" id="KW-0808">Transferase</keyword>
<proteinExistence type="inferred from homology"/>
<evidence type="ECO:0000256" key="7">
    <source>
        <dbReference type="HAMAP-Rule" id="MF_01147"/>
    </source>
</evidence>
<keyword evidence="2 7" id="KW-1003">Cell membrane</keyword>
<dbReference type="UniPathway" id="UPA00664"/>
<feature type="transmembrane region" description="Helical" evidence="7">
    <location>
        <begin position="190"/>
        <end position="208"/>
    </location>
</feature>
<feature type="transmembrane region" description="Helical" evidence="7">
    <location>
        <begin position="54"/>
        <end position="75"/>
    </location>
</feature>
<dbReference type="NCBIfam" id="TIGR00544">
    <property type="entry name" value="lgt"/>
    <property type="match status" value="1"/>
</dbReference>
<dbReference type="PANTHER" id="PTHR30589:SF0">
    <property type="entry name" value="PHOSPHATIDYLGLYCEROL--PROLIPOPROTEIN DIACYLGLYCERYL TRANSFERASE"/>
    <property type="match status" value="1"/>
</dbReference>
<feature type="transmembrane region" description="Helical" evidence="7">
    <location>
        <begin position="95"/>
        <end position="117"/>
    </location>
</feature>
<protein>
    <recommendedName>
        <fullName evidence="7">Phosphatidylglycerol--prolipoprotein diacylglyceryl transferase</fullName>
        <ecNumber evidence="7">2.5.1.145</ecNumber>
    </recommendedName>
</protein>
<comment type="subcellular location">
    <subcellularLocation>
        <location evidence="7">Cell membrane</location>
        <topology evidence="7">Multi-pass membrane protein</topology>
    </subcellularLocation>
</comment>
<accession>A0A160SZX4</accession>
<keyword evidence="8" id="KW-0328">Glycosyltransferase</keyword>
<keyword evidence="9" id="KW-1185">Reference proteome</keyword>
<feature type="transmembrane region" description="Helical" evidence="7">
    <location>
        <begin position="124"/>
        <end position="142"/>
    </location>
</feature>
<evidence type="ECO:0000256" key="1">
    <source>
        <dbReference type="ARBA" id="ARBA00007150"/>
    </source>
</evidence>
<dbReference type="RefSeq" id="WP_095042240.1">
    <property type="nucleotide sequence ID" value="NZ_LN890655.1"/>
</dbReference>
<dbReference type="GO" id="GO:0005886">
    <property type="term" value="C:plasma membrane"/>
    <property type="evidence" value="ECO:0007669"/>
    <property type="project" value="UniProtKB-SubCell"/>
</dbReference>
<dbReference type="EC" id="2.5.1.145" evidence="7"/>
<comment type="similarity">
    <text evidence="1 7">Belongs to the Lgt family.</text>
</comment>
<keyword evidence="5 7" id="KW-1133">Transmembrane helix</keyword>
<comment type="function">
    <text evidence="7">Catalyzes the transfer of the diacylglyceryl group from phosphatidylglycerol to the sulfhydryl group of the N-terminal cysteine of a prolipoprotein, the first step in the formation of mature lipoproteins.</text>
</comment>
<evidence type="ECO:0000256" key="5">
    <source>
        <dbReference type="ARBA" id="ARBA00022989"/>
    </source>
</evidence>
<keyword evidence="6 7" id="KW-0472">Membrane</keyword>
<dbReference type="Pfam" id="PF01790">
    <property type="entry name" value="LGT"/>
    <property type="match status" value="1"/>
</dbReference>
<dbReference type="OrthoDB" id="871140at2"/>
<dbReference type="KEGG" id="pbf:CFX0092_A0774"/>
<comment type="pathway">
    <text evidence="7">Protein modification; lipoprotein biosynthesis (diacylglyceryl transfer).</text>
</comment>
<keyword evidence="4 7" id="KW-0812">Transmembrane</keyword>
<evidence type="ECO:0000313" key="9">
    <source>
        <dbReference type="Proteomes" id="UP000215027"/>
    </source>
</evidence>
<evidence type="ECO:0000256" key="4">
    <source>
        <dbReference type="ARBA" id="ARBA00022692"/>
    </source>
</evidence>
<dbReference type="Proteomes" id="UP000215027">
    <property type="component" value="Chromosome I"/>
</dbReference>
<sequence>MLDGIKIDPIAFTIPIGDGFPIYWYGIIVTIGIAIGVLWGAREIAKRNQNVDEFFNGLIVVIFSGYLFARLTYVLLEVFAGRGAQFETFLDVINIRSGGINILGGFIGAAIVGWLYLRWRRLNFWHYADVAGPAVLIAQGIGRWGNFINQELYGPPTTRPWGILIDEPYRLPQYADLVQFPLETTRFHPTFLYESIWLILGFVVLVALNSRFRDRWRPGTLFGIFLIWWGAGRAFLEFFRADQPTIGSSPITYSFLMALALALAGVWVVLSRNDRMPQIFGRRRQRVVKPKPRRQN</sequence>
<evidence type="ECO:0000256" key="3">
    <source>
        <dbReference type="ARBA" id="ARBA00022679"/>
    </source>
</evidence>
<name>A0A160SZX4_9CHLR</name>
<dbReference type="PROSITE" id="PS01311">
    <property type="entry name" value="LGT"/>
    <property type="match status" value="1"/>
</dbReference>
<dbReference type="InterPro" id="IPR001640">
    <property type="entry name" value="Lgt"/>
</dbReference>
<gene>
    <name evidence="7" type="primary">lgt</name>
    <name evidence="8" type="ORF">CFX0092_A0774</name>
</gene>
<dbReference type="GO" id="GO:0042158">
    <property type="term" value="P:lipoprotein biosynthetic process"/>
    <property type="evidence" value="ECO:0007669"/>
    <property type="project" value="UniProtKB-UniRule"/>
</dbReference>
<evidence type="ECO:0000256" key="2">
    <source>
        <dbReference type="ARBA" id="ARBA00022475"/>
    </source>
</evidence>
<organism evidence="8 9">
    <name type="scientific">Candidatus Promineifilum breve</name>
    <dbReference type="NCBI Taxonomy" id="1806508"/>
    <lineage>
        <taxon>Bacteria</taxon>
        <taxon>Bacillati</taxon>
        <taxon>Chloroflexota</taxon>
        <taxon>Ardenticatenia</taxon>
        <taxon>Candidatus Promineifilales</taxon>
        <taxon>Candidatus Promineifilaceae</taxon>
        <taxon>Candidatus Promineifilum</taxon>
    </lineage>
</organism>
<reference evidence="8" key="1">
    <citation type="submission" date="2016-01" db="EMBL/GenBank/DDBJ databases">
        <authorList>
            <person name="Mcilroy J.S."/>
            <person name="Karst M S."/>
            <person name="Albertsen M."/>
        </authorList>
    </citation>
    <scope>NUCLEOTIDE SEQUENCE</scope>
    <source>
        <strain evidence="8">Cfx-K</strain>
    </source>
</reference>
<comment type="catalytic activity">
    <reaction evidence="7">
        <text>L-cysteinyl-[prolipoprotein] + a 1,2-diacyl-sn-glycero-3-phospho-(1'-sn-glycerol) = an S-1,2-diacyl-sn-glyceryl-L-cysteinyl-[prolipoprotein] + sn-glycerol 1-phosphate + H(+)</text>
        <dbReference type="Rhea" id="RHEA:56712"/>
        <dbReference type="Rhea" id="RHEA-COMP:14679"/>
        <dbReference type="Rhea" id="RHEA-COMP:14680"/>
        <dbReference type="ChEBI" id="CHEBI:15378"/>
        <dbReference type="ChEBI" id="CHEBI:29950"/>
        <dbReference type="ChEBI" id="CHEBI:57685"/>
        <dbReference type="ChEBI" id="CHEBI:64716"/>
        <dbReference type="ChEBI" id="CHEBI:140658"/>
        <dbReference type="EC" id="2.5.1.145"/>
    </reaction>
</comment>
<dbReference type="EMBL" id="LN890655">
    <property type="protein sequence ID" value="CUS02652.2"/>
    <property type="molecule type" value="Genomic_DNA"/>
</dbReference>
<feature type="transmembrane region" description="Helical" evidence="7">
    <location>
        <begin position="251"/>
        <end position="270"/>
    </location>
</feature>
<dbReference type="AlphaFoldDB" id="A0A160SZX4"/>
<dbReference type="PANTHER" id="PTHR30589">
    <property type="entry name" value="PROLIPOPROTEIN DIACYLGLYCERYL TRANSFERASE"/>
    <property type="match status" value="1"/>
</dbReference>
<feature type="transmembrane region" description="Helical" evidence="7">
    <location>
        <begin position="220"/>
        <end position="239"/>
    </location>
</feature>
<dbReference type="GO" id="GO:0008961">
    <property type="term" value="F:phosphatidylglycerol-prolipoprotein diacylglyceryl transferase activity"/>
    <property type="evidence" value="ECO:0007669"/>
    <property type="project" value="UniProtKB-UniRule"/>
</dbReference>
<feature type="binding site" evidence="7">
    <location>
        <position position="143"/>
    </location>
    <ligand>
        <name>a 1,2-diacyl-sn-glycero-3-phospho-(1'-sn-glycerol)</name>
        <dbReference type="ChEBI" id="CHEBI:64716"/>
    </ligand>
</feature>